<dbReference type="Proteomes" id="UP000441754">
    <property type="component" value="Unassembled WGS sequence"/>
</dbReference>
<dbReference type="EMBL" id="WJXZ01000014">
    <property type="protein sequence ID" value="MRS64082.1"/>
    <property type="molecule type" value="Genomic_DNA"/>
</dbReference>
<sequence length="79" mass="8776">MSTMQMMSAIEKGIMDQLATNPTKISKMTPNELDQMMQRIAGVVDSFTGVKMNWELPTPSDKPTQQQQAEQLAALYLGV</sequence>
<evidence type="ECO:0000313" key="2">
    <source>
        <dbReference type="Proteomes" id="UP000441754"/>
    </source>
</evidence>
<protein>
    <submittedName>
        <fullName evidence="1">Uncharacterized protein</fullName>
    </submittedName>
</protein>
<name>A0A7K0EQQ0_9BACT</name>
<comment type="caution">
    <text evidence="1">The sequence shown here is derived from an EMBL/GenBank/DDBJ whole genome shotgun (WGS) entry which is preliminary data.</text>
</comment>
<accession>A0A7K0EQQ0</accession>
<proteinExistence type="predicted"/>
<evidence type="ECO:0000313" key="1">
    <source>
        <dbReference type="EMBL" id="MRS64082.1"/>
    </source>
</evidence>
<dbReference type="OrthoDB" id="963517at2"/>
<reference evidence="1 2" key="1">
    <citation type="journal article" date="2018" name="Antonie Van Leeuwenhoek">
        <title>Larkinella terrae sp. nov., isolated from soil on Jeju Island, South Korea.</title>
        <authorList>
            <person name="Ten L.N."/>
            <person name="Jeon J."/>
            <person name="Park S.J."/>
            <person name="Park S."/>
            <person name="Lee S.Y."/>
            <person name="Kim M.K."/>
            <person name="Jung H.Y."/>
        </authorList>
    </citation>
    <scope>NUCLEOTIDE SEQUENCE [LARGE SCALE GENOMIC DNA]</scope>
    <source>
        <strain evidence="1 2">KCTC 52001</strain>
    </source>
</reference>
<dbReference type="RefSeq" id="WP_154177451.1">
    <property type="nucleotide sequence ID" value="NZ_WJXZ01000014.1"/>
</dbReference>
<dbReference type="AlphaFoldDB" id="A0A7K0EQQ0"/>
<keyword evidence="2" id="KW-1185">Reference proteome</keyword>
<gene>
    <name evidence="1" type="ORF">GJJ30_22485</name>
</gene>
<organism evidence="1 2">
    <name type="scientific">Larkinella terrae</name>
    <dbReference type="NCBI Taxonomy" id="2025311"/>
    <lineage>
        <taxon>Bacteria</taxon>
        <taxon>Pseudomonadati</taxon>
        <taxon>Bacteroidota</taxon>
        <taxon>Cytophagia</taxon>
        <taxon>Cytophagales</taxon>
        <taxon>Spirosomataceae</taxon>
        <taxon>Larkinella</taxon>
    </lineage>
</organism>